<keyword evidence="2" id="KW-0238">DNA-binding</keyword>
<evidence type="ECO:0000256" key="2">
    <source>
        <dbReference type="ARBA" id="ARBA00023125"/>
    </source>
</evidence>
<keyword evidence="1" id="KW-0805">Transcription regulation</keyword>
<sequence length="248" mass="27245">MRNKPVYSIDSVDHALRLAVLLRQEGPLRVTEAAQRLGVARSTAHRLLAMLVYREFAVQDEDRRYVAGPVLRPVAEEPVVNLREVALPHLRELVRRCGETVNLTVLDGADVRFVASVECDRVLRVGDREGRLLPARLTSGGLAILGARDEEDLTPFCAEDTDLPVVRRAVRKVRREGFAINDQRTEAGVTAVGRALRDAAGKPVAAVSIAMPTARYDRTRLPEWVALLTATASAIERTLGLDTTQGGR</sequence>
<gene>
    <name evidence="6" type="ORF">GC106_51810</name>
</gene>
<dbReference type="Pfam" id="PF09339">
    <property type="entry name" value="HTH_IclR"/>
    <property type="match status" value="1"/>
</dbReference>
<dbReference type="Pfam" id="PF01614">
    <property type="entry name" value="IclR_C"/>
    <property type="match status" value="1"/>
</dbReference>
<dbReference type="SUPFAM" id="SSF55781">
    <property type="entry name" value="GAF domain-like"/>
    <property type="match status" value="1"/>
</dbReference>
<evidence type="ECO:0000256" key="1">
    <source>
        <dbReference type="ARBA" id="ARBA00023015"/>
    </source>
</evidence>
<dbReference type="SMART" id="SM00346">
    <property type="entry name" value="HTH_ICLR"/>
    <property type="match status" value="1"/>
</dbReference>
<feature type="domain" description="HTH iclR-type" evidence="4">
    <location>
        <begin position="9"/>
        <end position="69"/>
    </location>
</feature>
<evidence type="ECO:0000259" key="5">
    <source>
        <dbReference type="PROSITE" id="PS51078"/>
    </source>
</evidence>
<feature type="domain" description="IclR-ED" evidence="5">
    <location>
        <begin position="70"/>
        <end position="241"/>
    </location>
</feature>
<reference evidence="6 7" key="1">
    <citation type="submission" date="2020-01" db="EMBL/GenBank/DDBJ databases">
        <title>Kibdelosporangium persica a novel Actinomycetes from a hot desert in Iran.</title>
        <authorList>
            <person name="Safaei N."/>
            <person name="Zaburannyi N."/>
            <person name="Mueller R."/>
            <person name="Wink J."/>
        </authorList>
    </citation>
    <scope>NUCLEOTIDE SEQUENCE [LARGE SCALE GENOMIC DNA]</scope>
    <source>
        <strain evidence="6 7">4NS15</strain>
    </source>
</reference>
<dbReference type="InterPro" id="IPR005471">
    <property type="entry name" value="Tscrpt_reg_IclR_N"/>
</dbReference>
<name>A0ABX2FAI7_9PSEU</name>
<dbReference type="InterPro" id="IPR050707">
    <property type="entry name" value="HTH_MetabolicPath_Reg"/>
</dbReference>
<dbReference type="EMBL" id="JAAATY010000017">
    <property type="protein sequence ID" value="NRN67940.1"/>
    <property type="molecule type" value="Genomic_DNA"/>
</dbReference>
<dbReference type="Gene3D" id="3.30.450.40">
    <property type="match status" value="1"/>
</dbReference>
<keyword evidence="7" id="KW-1185">Reference proteome</keyword>
<evidence type="ECO:0000259" key="4">
    <source>
        <dbReference type="PROSITE" id="PS51077"/>
    </source>
</evidence>
<dbReference type="InterPro" id="IPR036388">
    <property type="entry name" value="WH-like_DNA-bd_sf"/>
</dbReference>
<dbReference type="SUPFAM" id="SSF46785">
    <property type="entry name" value="Winged helix' DNA-binding domain"/>
    <property type="match status" value="1"/>
</dbReference>
<dbReference type="PANTHER" id="PTHR30136">
    <property type="entry name" value="HELIX-TURN-HELIX TRANSCRIPTIONAL REGULATOR, ICLR FAMILY"/>
    <property type="match status" value="1"/>
</dbReference>
<dbReference type="RefSeq" id="WP_173136479.1">
    <property type="nucleotide sequence ID" value="NZ_CBCSGW010000009.1"/>
</dbReference>
<evidence type="ECO:0000256" key="3">
    <source>
        <dbReference type="ARBA" id="ARBA00023163"/>
    </source>
</evidence>
<dbReference type="InterPro" id="IPR036390">
    <property type="entry name" value="WH_DNA-bd_sf"/>
</dbReference>
<dbReference type="InterPro" id="IPR014757">
    <property type="entry name" value="Tscrpt_reg_IclR_C"/>
</dbReference>
<proteinExistence type="predicted"/>
<dbReference type="PANTHER" id="PTHR30136:SF24">
    <property type="entry name" value="HTH-TYPE TRANSCRIPTIONAL REPRESSOR ALLR"/>
    <property type="match status" value="1"/>
</dbReference>
<comment type="caution">
    <text evidence="6">The sequence shown here is derived from an EMBL/GenBank/DDBJ whole genome shotgun (WGS) entry which is preliminary data.</text>
</comment>
<dbReference type="PROSITE" id="PS51077">
    <property type="entry name" value="HTH_ICLR"/>
    <property type="match status" value="1"/>
</dbReference>
<accession>A0ABX2FAI7</accession>
<keyword evidence="3" id="KW-0804">Transcription</keyword>
<dbReference type="Proteomes" id="UP000763557">
    <property type="component" value="Unassembled WGS sequence"/>
</dbReference>
<protein>
    <submittedName>
        <fullName evidence="6">HTH-type transcriptional repressor AllR</fullName>
    </submittedName>
</protein>
<organism evidence="6 7">
    <name type="scientific">Kibdelosporangium persicum</name>
    <dbReference type="NCBI Taxonomy" id="2698649"/>
    <lineage>
        <taxon>Bacteria</taxon>
        <taxon>Bacillati</taxon>
        <taxon>Actinomycetota</taxon>
        <taxon>Actinomycetes</taxon>
        <taxon>Pseudonocardiales</taxon>
        <taxon>Pseudonocardiaceae</taxon>
        <taxon>Kibdelosporangium</taxon>
    </lineage>
</organism>
<dbReference type="InterPro" id="IPR029016">
    <property type="entry name" value="GAF-like_dom_sf"/>
</dbReference>
<dbReference type="Gene3D" id="1.10.10.10">
    <property type="entry name" value="Winged helix-like DNA-binding domain superfamily/Winged helix DNA-binding domain"/>
    <property type="match status" value="1"/>
</dbReference>
<dbReference type="PROSITE" id="PS51078">
    <property type="entry name" value="ICLR_ED"/>
    <property type="match status" value="1"/>
</dbReference>
<evidence type="ECO:0000313" key="6">
    <source>
        <dbReference type="EMBL" id="NRN67940.1"/>
    </source>
</evidence>
<evidence type="ECO:0000313" key="7">
    <source>
        <dbReference type="Proteomes" id="UP000763557"/>
    </source>
</evidence>